<accession>A0A419SRE0</accession>
<keyword evidence="4 6" id="KW-0067">ATP-binding</keyword>
<keyword evidence="3" id="KW-0159">Chromosome partition</keyword>
<dbReference type="Pfam" id="PF09397">
    <property type="entry name" value="FtsK_gamma"/>
    <property type="match status" value="1"/>
</dbReference>
<feature type="domain" description="FtsK" evidence="8">
    <location>
        <begin position="463"/>
        <end position="653"/>
    </location>
</feature>
<evidence type="ECO:0000256" key="7">
    <source>
        <dbReference type="SAM" id="MobiDB-lite"/>
    </source>
</evidence>
<dbReference type="InterPro" id="IPR002543">
    <property type="entry name" value="FtsK_dom"/>
</dbReference>
<evidence type="ECO:0000256" key="4">
    <source>
        <dbReference type="ARBA" id="ARBA00022840"/>
    </source>
</evidence>
<dbReference type="Proteomes" id="UP000284219">
    <property type="component" value="Unassembled WGS sequence"/>
</dbReference>
<feature type="compositionally biased region" description="Polar residues" evidence="7">
    <location>
        <begin position="174"/>
        <end position="183"/>
    </location>
</feature>
<dbReference type="Gene3D" id="3.40.50.300">
    <property type="entry name" value="P-loop containing nucleotide triphosphate hydrolases"/>
    <property type="match status" value="1"/>
</dbReference>
<evidence type="ECO:0000256" key="3">
    <source>
        <dbReference type="ARBA" id="ARBA00022829"/>
    </source>
</evidence>
<feature type="compositionally biased region" description="Basic and acidic residues" evidence="7">
    <location>
        <begin position="85"/>
        <end position="107"/>
    </location>
</feature>
<organism evidence="9 10">
    <name type="scientific">Ammoniphilus oxalaticus</name>
    <dbReference type="NCBI Taxonomy" id="66863"/>
    <lineage>
        <taxon>Bacteria</taxon>
        <taxon>Bacillati</taxon>
        <taxon>Bacillota</taxon>
        <taxon>Bacilli</taxon>
        <taxon>Bacillales</taxon>
        <taxon>Paenibacillaceae</taxon>
        <taxon>Aneurinibacillus group</taxon>
        <taxon>Ammoniphilus</taxon>
    </lineage>
</organism>
<gene>
    <name evidence="9" type="ORF">BEP19_00040</name>
</gene>
<comment type="similarity">
    <text evidence="1">Belongs to the FtsK/SpoIIIE/SftA family.</text>
</comment>
<keyword evidence="5" id="KW-0238">DNA-binding</keyword>
<feature type="region of interest" description="Disordered" evidence="7">
    <location>
        <begin position="84"/>
        <end position="132"/>
    </location>
</feature>
<dbReference type="Pfam" id="PF01580">
    <property type="entry name" value="FtsK_SpoIIIE"/>
    <property type="match status" value="1"/>
</dbReference>
<dbReference type="InterPro" id="IPR027417">
    <property type="entry name" value="P-loop_NTPase"/>
</dbReference>
<dbReference type="RefSeq" id="WP_245983156.1">
    <property type="nucleotide sequence ID" value="NZ_MCHY01000001.1"/>
</dbReference>
<dbReference type="EMBL" id="MCHY01000001">
    <property type="protein sequence ID" value="RKD27004.1"/>
    <property type="molecule type" value="Genomic_DNA"/>
</dbReference>
<dbReference type="SUPFAM" id="SSF52540">
    <property type="entry name" value="P-loop containing nucleoside triphosphate hydrolases"/>
    <property type="match status" value="1"/>
</dbReference>
<name>A0A419SRE0_9BACL</name>
<dbReference type="SMART" id="SM00843">
    <property type="entry name" value="Ftsk_gamma"/>
    <property type="match status" value="1"/>
</dbReference>
<proteinExistence type="inferred from homology"/>
<dbReference type="InterPro" id="IPR036388">
    <property type="entry name" value="WH-like_DNA-bd_sf"/>
</dbReference>
<dbReference type="GO" id="GO:0007059">
    <property type="term" value="P:chromosome segregation"/>
    <property type="evidence" value="ECO:0007669"/>
    <property type="project" value="UniProtKB-KW"/>
</dbReference>
<keyword evidence="2 6" id="KW-0547">Nucleotide-binding</keyword>
<dbReference type="GO" id="GO:0003677">
    <property type="term" value="F:DNA binding"/>
    <property type="evidence" value="ECO:0007669"/>
    <property type="project" value="UniProtKB-KW"/>
</dbReference>
<evidence type="ECO:0000313" key="9">
    <source>
        <dbReference type="EMBL" id="RKD27004.1"/>
    </source>
</evidence>
<dbReference type="InterPro" id="IPR018541">
    <property type="entry name" value="Ftsk_gamma"/>
</dbReference>
<dbReference type="SMART" id="SM00382">
    <property type="entry name" value="AAA"/>
    <property type="match status" value="1"/>
</dbReference>
<protein>
    <recommendedName>
        <fullName evidence="8">FtsK domain-containing protein</fullName>
    </recommendedName>
</protein>
<comment type="caution">
    <text evidence="9">The sequence shown here is derived from an EMBL/GenBank/DDBJ whole genome shotgun (WGS) entry which is preliminary data.</text>
</comment>
<evidence type="ECO:0000259" key="8">
    <source>
        <dbReference type="PROSITE" id="PS50901"/>
    </source>
</evidence>
<dbReference type="AlphaFoldDB" id="A0A419SRE0"/>
<feature type="region of interest" description="Disordered" evidence="7">
    <location>
        <begin position="166"/>
        <end position="198"/>
    </location>
</feature>
<keyword evidence="10" id="KW-1185">Reference proteome</keyword>
<dbReference type="PROSITE" id="PS50901">
    <property type="entry name" value="FTSK"/>
    <property type="match status" value="1"/>
</dbReference>
<dbReference type="InterPro" id="IPR050206">
    <property type="entry name" value="FtsK/SpoIIIE/SftA"/>
</dbReference>
<dbReference type="InterPro" id="IPR003593">
    <property type="entry name" value="AAA+_ATPase"/>
</dbReference>
<dbReference type="PANTHER" id="PTHR22683">
    <property type="entry name" value="SPORULATION PROTEIN RELATED"/>
    <property type="match status" value="1"/>
</dbReference>
<evidence type="ECO:0000256" key="1">
    <source>
        <dbReference type="ARBA" id="ARBA00006474"/>
    </source>
</evidence>
<dbReference type="PANTHER" id="PTHR22683:SF42">
    <property type="entry name" value="DNA TRANSLOCASE SFTA"/>
    <property type="match status" value="1"/>
</dbReference>
<evidence type="ECO:0000256" key="6">
    <source>
        <dbReference type="PROSITE-ProRule" id="PRU00289"/>
    </source>
</evidence>
<evidence type="ECO:0000313" key="10">
    <source>
        <dbReference type="Proteomes" id="UP000284219"/>
    </source>
</evidence>
<evidence type="ECO:0000256" key="5">
    <source>
        <dbReference type="ARBA" id="ARBA00023125"/>
    </source>
</evidence>
<dbReference type="SUPFAM" id="SSF46785">
    <property type="entry name" value="Winged helix' DNA-binding domain"/>
    <property type="match status" value="1"/>
</dbReference>
<dbReference type="Pfam" id="PF17854">
    <property type="entry name" value="FtsK_alpha"/>
    <property type="match status" value="1"/>
</dbReference>
<dbReference type="GO" id="GO:0005524">
    <property type="term" value="F:ATP binding"/>
    <property type="evidence" value="ECO:0007669"/>
    <property type="project" value="UniProtKB-UniRule"/>
</dbReference>
<sequence length="795" mass="89627">MRTIFQKLVNLLLGSDKSSDLVEQSKIEEFDYITRTEPRTEAEVRTKTIYPRVKDDAVEFRFPLIPDERETRPQTWETIHVNTTPDKHKQQLRREQRLTEVSHHQQDEDATSFVKNDQKEPFRPSKFFSPVYGANRPETELRGISEQQQRDDVLPNQILTDVKERRPVTDEIQVDSTESSQQAWGPLLEPSFEPSEGRSSLSIMFVDEPETKPVEESQSSSIPTESLFKTDKNIEVSADELSNDFAVLESSDIKYEKAVEEEVVPSVTKLAEVITFPKKESIVQQDEILQDQQNAIQPTNPINKEETNNRQATAISKWNPDSIERTPYEYPSFDFLNMEPIQLDDDQEYLDDQIEKLTVALESFNVNAQVVGVAKGPTVTRFELQPGLGVKVNKFTNLIDDIKLALAAKDIRMEAPIPGRSAIGIEVPNEQSSPVFIRSFLESEEFQSHESPLAVALGRDIGGKAIIGDLRKMPHGLIAGSTGSGKSVCINSILVSLLYKANPSDVRLILIDPKVVELAPYNHIPHLLTPVVTDPKQATAALKWAVEEMEQRYEKFAEAGARDIARYNVQAEQQQREKMPYILIVIDELADLMMVSPHDVEEAICRIAQKARACGIHLLVATQRPSVDVITGLIKANIPTRIAFAVSSQADSRTILDMGGAERLLGKGDMLYYPSGQAKPIRLQGNFVSDEEIEQVVDHVKSTHQVNYLIDKEELNRSANSVEDFEDELFEEALLFTIEQGQASSSSLQRRFRIGYNRAARLIDLMEAEGFVSGQSGSRPRDVLITMEQYEQVFT</sequence>
<dbReference type="Gene3D" id="3.30.980.40">
    <property type="match status" value="1"/>
</dbReference>
<dbReference type="InterPro" id="IPR041027">
    <property type="entry name" value="FtsK_alpha"/>
</dbReference>
<dbReference type="InterPro" id="IPR036390">
    <property type="entry name" value="WH_DNA-bd_sf"/>
</dbReference>
<reference evidence="9 10" key="1">
    <citation type="submission" date="2016-08" db="EMBL/GenBank/DDBJ databases">
        <title>Novel Firmicute Genomes.</title>
        <authorList>
            <person name="Poppleton D.I."/>
            <person name="Gribaldo S."/>
        </authorList>
    </citation>
    <scope>NUCLEOTIDE SEQUENCE [LARGE SCALE GENOMIC DNA]</scope>
    <source>
        <strain evidence="9 10">RAOx-1</strain>
    </source>
</reference>
<dbReference type="Gene3D" id="1.10.10.10">
    <property type="entry name" value="Winged helix-like DNA-binding domain superfamily/Winged helix DNA-binding domain"/>
    <property type="match status" value="1"/>
</dbReference>
<feature type="binding site" evidence="6">
    <location>
        <begin position="480"/>
        <end position="487"/>
    </location>
    <ligand>
        <name>ATP</name>
        <dbReference type="ChEBI" id="CHEBI:30616"/>
    </ligand>
</feature>
<evidence type="ECO:0000256" key="2">
    <source>
        <dbReference type="ARBA" id="ARBA00022741"/>
    </source>
</evidence>